<name>A0AA38GNK0_TAXCH</name>
<feature type="region of interest" description="Disordered" evidence="1">
    <location>
        <begin position="1"/>
        <end position="63"/>
    </location>
</feature>
<reference evidence="2 3" key="1">
    <citation type="journal article" date="2021" name="Nat. Plants">
        <title>The Taxus genome provides insights into paclitaxel biosynthesis.</title>
        <authorList>
            <person name="Xiong X."/>
            <person name="Gou J."/>
            <person name="Liao Q."/>
            <person name="Li Y."/>
            <person name="Zhou Q."/>
            <person name="Bi G."/>
            <person name="Li C."/>
            <person name="Du R."/>
            <person name="Wang X."/>
            <person name="Sun T."/>
            <person name="Guo L."/>
            <person name="Liang H."/>
            <person name="Lu P."/>
            <person name="Wu Y."/>
            <person name="Zhang Z."/>
            <person name="Ro D.K."/>
            <person name="Shang Y."/>
            <person name="Huang S."/>
            <person name="Yan J."/>
        </authorList>
    </citation>
    <scope>NUCLEOTIDE SEQUENCE [LARGE SCALE GENOMIC DNA]</scope>
    <source>
        <strain evidence="2">Ta-2019</strain>
    </source>
</reference>
<feature type="compositionally biased region" description="Basic and acidic residues" evidence="1">
    <location>
        <begin position="29"/>
        <end position="44"/>
    </location>
</feature>
<evidence type="ECO:0000313" key="2">
    <source>
        <dbReference type="EMBL" id="KAH9325318.1"/>
    </source>
</evidence>
<keyword evidence="3" id="KW-1185">Reference proteome</keyword>
<protein>
    <submittedName>
        <fullName evidence="2">Uncharacterized protein</fullName>
    </submittedName>
</protein>
<sequence>NPGTVGTLGHESTEKPPGDPHSCGSNWDVRTRGTRKGEPAESGKNRQVLSGTRVRGGREPAES</sequence>
<dbReference type="AlphaFoldDB" id="A0AA38GNK0"/>
<evidence type="ECO:0000256" key="1">
    <source>
        <dbReference type="SAM" id="MobiDB-lite"/>
    </source>
</evidence>
<proteinExistence type="predicted"/>
<feature type="non-terminal residue" evidence="2">
    <location>
        <position position="63"/>
    </location>
</feature>
<dbReference type="Proteomes" id="UP000824469">
    <property type="component" value="Unassembled WGS sequence"/>
</dbReference>
<comment type="caution">
    <text evidence="2">The sequence shown here is derived from an EMBL/GenBank/DDBJ whole genome shotgun (WGS) entry which is preliminary data.</text>
</comment>
<dbReference type="EMBL" id="JAHRHJ020000002">
    <property type="protein sequence ID" value="KAH9325318.1"/>
    <property type="molecule type" value="Genomic_DNA"/>
</dbReference>
<gene>
    <name evidence="2" type="ORF">KI387_005496</name>
</gene>
<evidence type="ECO:0000313" key="3">
    <source>
        <dbReference type="Proteomes" id="UP000824469"/>
    </source>
</evidence>
<organism evidence="2 3">
    <name type="scientific">Taxus chinensis</name>
    <name type="common">Chinese yew</name>
    <name type="synonym">Taxus wallichiana var. chinensis</name>
    <dbReference type="NCBI Taxonomy" id="29808"/>
    <lineage>
        <taxon>Eukaryota</taxon>
        <taxon>Viridiplantae</taxon>
        <taxon>Streptophyta</taxon>
        <taxon>Embryophyta</taxon>
        <taxon>Tracheophyta</taxon>
        <taxon>Spermatophyta</taxon>
        <taxon>Pinopsida</taxon>
        <taxon>Pinidae</taxon>
        <taxon>Conifers II</taxon>
        <taxon>Cupressales</taxon>
        <taxon>Taxaceae</taxon>
        <taxon>Taxus</taxon>
    </lineage>
</organism>
<feature type="non-terminal residue" evidence="2">
    <location>
        <position position="1"/>
    </location>
</feature>
<accession>A0AA38GNK0</accession>